<dbReference type="AlphaFoldDB" id="A0A1A9REZ0"/>
<dbReference type="Pfam" id="PF06056">
    <property type="entry name" value="Terminase_5"/>
    <property type="match status" value="1"/>
</dbReference>
<dbReference type="Pfam" id="PF17289">
    <property type="entry name" value="Terminase_6C"/>
    <property type="match status" value="1"/>
</dbReference>
<dbReference type="Pfam" id="PF03237">
    <property type="entry name" value="Terminase_6N"/>
    <property type="match status" value="1"/>
</dbReference>
<proteinExistence type="predicted"/>
<sequence length="627" mass="71142">MSRKHITPPPTAAIASNLDPRIQARLLYWQGWRISDIARLLGLKPPAVYSWKNRDNWDGGTPIQRVAASAEMRLHQLISRPKKSDADYKEIKQLFGLMGGQARKDAALEVAELGEVLPDAPKMADEPPKGKGLRMVVDHGHKIPTIDNPPKPPREERERVPSNRKPEPNVFTSEQMLRVQEIFREQQFDYQRAWWQNKARFRNILKSRQIGATFFFAREALVDALVSGKNKIFLSASRAQAFIFKQYMISLAQMVDVELKGDVIRLQNGAELHFLGTNSRTAQGRHGDLYVDEYFWIPDFDELTRLAKPMAAQKHYRITYFSTPSSTAHAAYPFWTGERFNRGRPEAEQVKLDLSHAALAAGRACEDGQFRQIVTLDDAEAGGCNLFDRQQLLLENSPEEFRQLFLCEFTEDGSNVFSFELLQKCAVDSWDEWRDFYKPFAARPVGMLPVWIGYDPTDSGDAAALVVVLAPRFAGDKFRIIEHHMLRGNNFEEQAAFIKKTTERYNVQKIVVDKTGLGAAVLQLVQSFFPPVVGVQYSLQEKYLMVNKMHSLLRDRRVEWELDHKDITAAFLSIRTVATASGKQVTYASGRSNELSHSDVAWAALQVFYQEPLDGSLATGGGEVEIF</sequence>
<dbReference type="InterPro" id="IPR027417">
    <property type="entry name" value="P-loop_NTPase"/>
</dbReference>
<dbReference type="EMBL" id="LXSF01000006">
    <property type="protein sequence ID" value="OAM16407.1"/>
    <property type="molecule type" value="Genomic_DNA"/>
</dbReference>
<feature type="domain" description="Terminase ATPase subunit N-terminal" evidence="3">
    <location>
        <begin position="19"/>
        <end position="76"/>
    </location>
</feature>
<comment type="caution">
    <text evidence="5">The sequence shown here is derived from an EMBL/GenBank/DDBJ whole genome shotgun (WGS) entry which is preliminary data.</text>
</comment>
<dbReference type="RefSeq" id="WP_064104496.1">
    <property type="nucleotide sequence ID" value="NZ_LXSF01000006.1"/>
</dbReference>
<protein>
    <submittedName>
        <fullName evidence="5">Oxidoreductase</fullName>
    </submittedName>
</protein>
<dbReference type="InterPro" id="IPR035421">
    <property type="entry name" value="Terminase_6C"/>
</dbReference>
<accession>A0A1A9REZ0</accession>
<evidence type="ECO:0000256" key="2">
    <source>
        <dbReference type="SAM" id="MobiDB-lite"/>
    </source>
</evidence>
<dbReference type="Gene3D" id="3.40.50.300">
    <property type="entry name" value="P-loop containing nucleotide triphosphate hydrolases"/>
    <property type="match status" value="1"/>
</dbReference>
<reference evidence="6" key="1">
    <citation type="submission" date="2016-05" db="EMBL/GenBank/DDBJ databases">
        <title>Draft genome of Corynebacterium afermentans subsp. afermentans LCDC 88199T.</title>
        <authorList>
            <person name="Bernier A.-M."/>
            <person name="Bernard K."/>
        </authorList>
    </citation>
    <scope>NUCLEOTIDE SEQUENCE [LARGE SCALE GENOMIC DNA]</scope>
    <source>
        <strain evidence="6">NML01-0328</strain>
    </source>
</reference>
<keyword evidence="1" id="KW-1188">Viral release from host cell</keyword>
<evidence type="ECO:0000313" key="6">
    <source>
        <dbReference type="Proteomes" id="UP000078003"/>
    </source>
</evidence>
<dbReference type="InterPro" id="IPR010332">
    <property type="entry name" value="ATPase_terminase-su_N"/>
</dbReference>
<evidence type="ECO:0000313" key="5">
    <source>
        <dbReference type="EMBL" id="OAM16407.1"/>
    </source>
</evidence>
<dbReference type="Proteomes" id="UP000078003">
    <property type="component" value="Unassembled WGS sequence"/>
</dbReference>
<evidence type="ECO:0000256" key="1">
    <source>
        <dbReference type="ARBA" id="ARBA00022612"/>
    </source>
</evidence>
<feature type="domain" description="Terminase large subunit gp17-like C-terminal" evidence="4">
    <location>
        <begin position="452"/>
        <end position="604"/>
    </location>
</feature>
<feature type="compositionally biased region" description="Basic and acidic residues" evidence="2">
    <location>
        <begin position="152"/>
        <end position="167"/>
    </location>
</feature>
<organism evidence="5 6">
    <name type="scientific">Eikenella corrodens</name>
    <dbReference type="NCBI Taxonomy" id="539"/>
    <lineage>
        <taxon>Bacteria</taxon>
        <taxon>Pseudomonadati</taxon>
        <taxon>Pseudomonadota</taxon>
        <taxon>Betaproteobacteria</taxon>
        <taxon>Neisseriales</taxon>
        <taxon>Neisseriaceae</taxon>
        <taxon>Eikenella</taxon>
    </lineage>
</organism>
<evidence type="ECO:0000259" key="3">
    <source>
        <dbReference type="Pfam" id="PF06056"/>
    </source>
</evidence>
<dbReference type="Gene3D" id="3.30.420.240">
    <property type="match status" value="1"/>
</dbReference>
<gene>
    <name evidence="5" type="ORF">A7P85_06265</name>
</gene>
<feature type="region of interest" description="Disordered" evidence="2">
    <location>
        <begin position="141"/>
        <end position="168"/>
    </location>
</feature>
<evidence type="ECO:0000259" key="4">
    <source>
        <dbReference type="Pfam" id="PF17289"/>
    </source>
</evidence>
<name>A0A1A9REZ0_EIKCO</name>